<evidence type="ECO:0000313" key="2">
    <source>
        <dbReference type="Proteomes" id="UP001558632"/>
    </source>
</evidence>
<dbReference type="GO" id="GO:0016301">
    <property type="term" value="F:kinase activity"/>
    <property type="evidence" value="ECO:0007669"/>
    <property type="project" value="UniProtKB-KW"/>
</dbReference>
<dbReference type="Proteomes" id="UP001558632">
    <property type="component" value="Unassembled WGS sequence"/>
</dbReference>
<proteinExistence type="predicted"/>
<reference evidence="1 2" key="1">
    <citation type="submission" date="2024-07" db="EMBL/GenBank/DDBJ databases">
        <title>Enhanced genomic and transcriptomic resources for Trichinella pseudospiralis and T. spiralis underpin the discovery of pronounced molecular differences between stages and species.</title>
        <authorList>
            <person name="Pasi K.K."/>
            <person name="La Rosa G."/>
            <person name="Gomez-Morales M.A."/>
            <person name="Tosini F."/>
            <person name="Sumanam S."/>
            <person name="Young N.D."/>
            <person name="Chang B.C."/>
            <person name="Robin G.B."/>
        </authorList>
    </citation>
    <scope>NUCLEOTIDE SEQUENCE [LARGE SCALE GENOMIC DNA]</scope>
    <source>
        <strain evidence="1">ISS534</strain>
    </source>
</reference>
<gene>
    <name evidence="1" type="ORF">TSPI_02242</name>
</gene>
<organism evidence="1 2">
    <name type="scientific">Trichinella spiralis</name>
    <name type="common">Trichina worm</name>
    <dbReference type="NCBI Taxonomy" id="6334"/>
    <lineage>
        <taxon>Eukaryota</taxon>
        <taxon>Metazoa</taxon>
        <taxon>Ecdysozoa</taxon>
        <taxon>Nematoda</taxon>
        <taxon>Enoplea</taxon>
        <taxon>Dorylaimia</taxon>
        <taxon>Trichinellida</taxon>
        <taxon>Trichinellidae</taxon>
        <taxon>Trichinella</taxon>
    </lineage>
</organism>
<accession>A0ABR3KI96</accession>
<dbReference type="EMBL" id="JBEUSY010000288">
    <property type="protein sequence ID" value="KAL1238708.1"/>
    <property type="molecule type" value="Genomic_DNA"/>
</dbReference>
<keyword evidence="1" id="KW-0418">Kinase</keyword>
<keyword evidence="2" id="KW-1185">Reference proteome</keyword>
<evidence type="ECO:0000313" key="1">
    <source>
        <dbReference type="EMBL" id="KAL1238708.1"/>
    </source>
</evidence>
<protein>
    <submittedName>
        <fullName evidence="1">Polyphosphate kinase</fullName>
    </submittedName>
</protein>
<name>A0ABR3KI96_TRISP</name>
<keyword evidence="1" id="KW-0808">Transferase</keyword>
<sequence>MEKHIVEENVASLLSLPFTVLKYNKISVADIHQLFSLIFEIIKKCEHIEEADLISEVINRVLDFLCPLQDDMILKQIEPMILLTIIKGLCDLFSKSGKDVLSHIQEEKKGLLLFSHLTYAFMQLLSTDMEAECLLCLYFCYKLFISLLFVQ</sequence>
<comment type="caution">
    <text evidence="1">The sequence shown here is derived from an EMBL/GenBank/DDBJ whole genome shotgun (WGS) entry which is preliminary data.</text>
</comment>